<dbReference type="NCBIfam" id="TIGR00057">
    <property type="entry name" value="L-threonylcarbamoyladenylate synthase"/>
    <property type="match status" value="1"/>
</dbReference>
<evidence type="ECO:0000256" key="8">
    <source>
        <dbReference type="ARBA" id="ARBA00022695"/>
    </source>
</evidence>
<gene>
    <name evidence="16" type="ORF">IC620_07055</name>
</gene>
<reference evidence="16" key="1">
    <citation type="submission" date="2020-09" db="EMBL/GenBank/DDBJ databases">
        <title>A novel bacterium of genus Hazenella, isolated from South China Sea.</title>
        <authorList>
            <person name="Huang H."/>
            <person name="Mo K."/>
            <person name="Hu Y."/>
        </authorList>
    </citation>
    <scope>NUCLEOTIDE SEQUENCE</scope>
    <source>
        <strain evidence="16">IB182357</strain>
    </source>
</reference>
<feature type="binding site" evidence="14">
    <location>
        <position position="203"/>
    </location>
    <ligand>
        <name>ATP</name>
        <dbReference type="ChEBI" id="CHEBI:30616"/>
    </ligand>
</feature>
<dbReference type="Proteomes" id="UP000661691">
    <property type="component" value="Unassembled WGS sequence"/>
</dbReference>
<evidence type="ECO:0000313" key="17">
    <source>
        <dbReference type="Proteomes" id="UP000661691"/>
    </source>
</evidence>
<evidence type="ECO:0000256" key="2">
    <source>
        <dbReference type="ARBA" id="ARBA00007663"/>
    </source>
</evidence>
<dbReference type="EC" id="2.7.7.87" evidence="3 13"/>
<feature type="binding site" evidence="14">
    <location>
        <position position="66"/>
    </location>
    <ligand>
        <name>ATP</name>
        <dbReference type="ChEBI" id="CHEBI:30616"/>
    </ligand>
</feature>
<keyword evidence="5 13" id="KW-0963">Cytoplasm</keyword>
<dbReference type="PANTHER" id="PTHR17490:SF16">
    <property type="entry name" value="THREONYLCARBAMOYL-AMP SYNTHASE"/>
    <property type="match status" value="1"/>
</dbReference>
<evidence type="ECO:0000256" key="3">
    <source>
        <dbReference type="ARBA" id="ARBA00012584"/>
    </source>
</evidence>
<name>A0A926RTU2_9BACL</name>
<dbReference type="FunFam" id="3.40.50.11030:FF:000001">
    <property type="entry name" value="Threonylcarbamoyl-AMP synthase"/>
    <property type="match status" value="1"/>
</dbReference>
<dbReference type="EMBL" id="JACXAH010000008">
    <property type="protein sequence ID" value="MBD1372118.1"/>
    <property type="molecule type" value="Genomic_DNA"/>
</dbReference>
<evidence type="ECO:0000256" key="6">
    <source>
        <dbReference type="ARBA" id="ARBA00022679"/>
    </source>
</evidence>
<keyword evidence="7 13" id="KW-0819">tRNA processing</keyword>
<protein>
    <recommendedName>
        <fullName evidence="4 13">Threonylcarbamoyl-AMP synthase</fullName>
        <shortName evidence="13">TC-AMP synthase</shortName>
        <ecNumber evidence="3 13">2.7.7.87</ecNumber>
    </recommendedName>
    <alternativeName>
        <fullName evidence="11 13">L-threonylcarbamoyladenylate synthase</fullName>
    </alternativeName>
</protein>
<evidence type="ECO:0000256" key="13">
    <source>
        <dbReference type="PIRNR" id="PIRNR004930"/>
    </source>
</evidence>
<feature type="binding site" evidence="14">
    <location>
        <position position="189"/>
    </location>
    <ligand>
        <name>L-threonine</name>
        <dbReference type="ChEBI" id="CHEBI:57926"/>
    </ligand>
</feature>
<evidence type="ECO:0000256" key="5">
    <source>
        <dbReference type="ARBA" id="ARBA00022490"/>
    </source>
</evidence>
<comment type="catalytic activity">
    <reaction evidence="12 13">
        <text>L-threonine + hydrogencarbonate + ATP = L-threonylcarbamoyladenylate + diphosphate + H2O</text>
        <dbReference type="Rhea" id="RHEA:36407"/>
        <dbReference type="ChEBI" id="CHEBI:15377"/>
        <dbReference type="ChEBI" id="CHEBI:17544"/>
        <dbReference type="ChEBI" id="CHEBI:30616"/>
        <dbReference type="ChEBI" id="CHEBI:33019"/>
        <dbReference type="ChEBI" id="CHEBI:57926"/>
        <dbReference type="ChEBI" id="CHEBI:73682"/>
        <dbReference type="EC" id="2.7.7.87"/>
    </reaction>
</comment>
<feature type="binding site" evidence="14">
    <location>
        <position position="125"/>
    </location>
    <ligand>
        <name>ATP</name>
        <dbReference type="ChEBI" id="CHEBI:30616"/>
    </ligand>
</feature>
<keyword evidence="17" id="KW-1185">Reference proteome</keyword>
<proteinExistence type="inferred from homology"/>
<dbReference type="InterPro" id="IPR050156">
    <property type="entry name" value="TC-AMP_synthase_SUA5"/>
</dbReference>
<dbReference type="PROSITE" id="PS51163">
    <property type="entry name" value="YRDC"/>
    <property type="match status" value="1"/>
</dbReference>
<evidence type="ECO:0000256" key="12">
    <source>
        <dbReference type="ARBA" id="ARBA00048366"/>
    </source>
</evidence>
<evidence type="ECO:0000256" key="11">
    <source>
        <dbReference type="ARBA" id="ARBA00029774"/>
    </source>
</evidence>
<feature type="binding site" evidence="14">
    <location>
        <position position="242"/>
    </location>
    <ligand>
        <name>ATP</name>
        <dbReference type="ChEBI" id="CHEBI:30616"/>
    </ligand>
</feature>
<dbReference type="InterPro" id="IPR017945">
    <property type="entry name" value="DHBP_synth_RibB-like_a/b_dom"/>
</dbReference>
<evidence type="ECO:0000256" key="1">
    <source>
        <dbReference type="ARBA" id="ARBA00004496"/>
    </source>
</evidence>
<dbReference type="GO" id="GO:0005524">
    <property type="term" value="F:ATP binding"/>
    <property type="evidence" value="ECO:0007669"/>
    <property type="project" value="UniProtKB-UniRule"/>
</dbReference>
<evidence type="ECO:0000259" key="15">
    <source>
        <dbReference type="PROSITE" id="PS51163"/>
    </source>
</evidence>
<dbReference type="GO" id="GO:0000049">
    <property type="term" value="F:tRNA binding"/>
    <property type="evidence" value="ECO:0007669"/>
    <property type="project" value="TreeGrafter"/>
</dbReference>
<sequence length="347" mass="37747">METKRYIIDDINLSIEQLRRKIEITEAASRLRAGDLVAFPTETVYGLGAVVTSEEAIARIFEAKGRPSDNPLIIHIGKKEQIYEWAQLVSKQAERLIDAFWPGPLTLVLPHRDHIAKNVTAGLPTVAIRMPAHPIALALLQETGIPVAAPSANRSGKPSPTSASHVWDDLQGRIDILLDGGRSGIGVESTVIDMTGEVPVLLRPGGITLAQLEGVVGKVETDPGLINDSQTPRSPGMKYRHYAPSGEMTIVSGNGEFLQDLVDQARAEGKKTGILTTSENVDKYRADVIIPCGDRKEPVTVAKHLYASLRQFDDRGVEVIFAESFPETGVFHSVMNRLRKAANGKIV</sequence>
<evidence type="ECO:0000256" key="9">
    <source>
        <dbReference type="ARBA" id="ARBA00022741"/>
    </source>
</evidence>
<keyword evidence="8 13" id="KW-0548">Nucleotidyltransferase</keyword>
<dbReference type="RefSeq" id="WP_191139682.1">
    <property type="nucleotide sequence ID" value="NZ_JACXAG020000003.1"/>
</dbReference>
<evidence type="ECO:0000256" key="4">
    <source>
        <dbReference type="ARBA" id="ARBA00015492"/>
    </source>
</evidence>
<comment type="function">
    <text evidence="13">Required for the formation of a threonylcarbamoyl group on adenosine at position 37 (t(6)A37) in tRNAs that read codons beginning with adenine.</text>
</comment>
<feature type="binding site" evidence="14">
    <location>
        <position position="129"/>
    </location>
    <ligand>
        <name>L-threonine</name>
        <dbReference type="ChEBI" id="CHEBI:57926"/>
    </ligand>
</feature>
<dbReference type="Gene3D" id="3.90.870.10">
    <property type="entry name" value="DHBP synthase"/>
    <property type="match status" value="1"/>
</dbReference>
<dbReference type="SUPFAM" id="SSF55821">
    <property type="entry name" value="YrdC/RibB"/>
    <property type="match status" value="1"/>
</dbReference>
<comment type="similarity">
    <text evidence="2 13">Belongs to the SUA5 family.</text>
</comment>
<feature type="binding site" evidence="14">
    <location>
        <position position="43"/>
    </location>
    <ligand>
        <name>L-threonine</name>
        <dbReference type="ChEBI" id="CHEBI:57926"/>
    </ligand>
</feature>
<keyword evidence="6 13" id="KW-0808">Transferase</keyword>
<dbReference type="InterPro" id="IPR005145">
    <property type="entry name" value="Sua5_C"/>
</dbReference>
<dbReference type="GO" id="GO:0006450">
    <property type="term" value="P:regulation of translational fidelity"/>
    <property type="evidence" value="ECO:0007669"/>
    <property type="project" value="TreeGrafter"/>
</dbReference>
<dbReference type="PIRSF" id="PIRSF004930">
    <property type="entry name" value="Tln_factor_SUA5"/>
    <property type="match status" value="1"/>
</dbReference>
<feature type="binding site" evidence="14">
    <location>
        <position position="70"/>
    </location>
    <ligand>
        <name>ATP</name>
        <dbReference type="ChEBI" id="CHEBI:30616"/>
    </ligand>
</feature>
<evidence type="ECO:0000256" key="7">
    <source>
        <dbReference type="ARBA" id="ARBA00022694"/>
    </source>
</evidence>
<keyword evidence="10 13" id="KW-0067">ATP-binding</keyword>
<dbReference type="GO" id="GO:0061710">
    <property type="term" value="F:L-threonylcarbamoyladenylate synthase"/>
    <property type="evidence" value="ECO:0007669"/>
    <property type="project" value="UniProtKB-EC"/>
</dbReference>
<feature type="binding site" evidence="14">
    <location>
        <position position="149"/>
    </location>
    <ligand>
        <name>L-threonine</name>
        <dbReference type="ChEBI" id="CHEBI:57926"/>
    </ligand>
</feature>
<dbReference type="Pfam" id="PF03481">
    <property type="entry name" value="Sua5_C"/>
    <property type="match status" value="1"/>
</dbReference>
<evidence type="ECO:0000256" key="14">
    <source>
        <dbReference type="PIRSR" id="PIRSR004930-1"/>
    </source>
</evidence>
<keyword evidence="9 13" id="KW-0547">Nucleotide-binding</keyword>
<comment type="caution">
    <text evidence="16">The sequence shown here is derived from an EMBL/GenBank/DDBJ whole genome shotgun (WGS) entry which is preliminary data.</text>
</comment>
<dbReference type="InterPro" id="IPR038385">
    <property type="entry name" value="Sua5/YwlC_C"/>
</dbReference>
<dbReference type="InterPro" id="IPR006070">
    <property type="entry name" value="Sua5-like_dom"/>
</dbReference>
<evidence type="ECO:0000256" key="10">
    <source>
        <dbReference type="ARBA" id="ARBA00022840"/>
    </source>
</evidence>
<dbReference type="Gene3D" id="3.40.50.11030">
    <property type="entry name" value="Threonylcarbamoyl-AMP synthase, C-terminal domain"/>
    <property type="match status" value="1"/>
</dbReference>
<dbReference type="InterPro" id="IPR010923">
    <property type="entry name" value="T(6)A37_SUA5"/>
</dbReference>
<accession>A0A926RTU2</accession>
<dbReference type="GO" id="GO:0005737">
    <property type="term" value="C:cytoplasm"/>
    <property type="evidence" value="ECO:0007669"/>
    <property type="project" value="UniProtKB-SubCell"/>
</dbReference>
<feature type="domain" description="YrdC-like" evidence="15">
    <location>
        <begin position="21"/>
        <end position="207"/>
    </location>
</feature>
<dbReference type="FunFam" id="3.90.870.10:FF:000008">
    <property type="entry name" value="Threonylcarbamoyl-AMP synthase"/>
    <property type="match status" value="1"/>
</dbReference>
<dbReference type="Pfam" id="PF01300">
    <property type="entry name" value="Sua5_yciO_yrdC"/>
    <property type="match status" value="1"/>
</dbReference>
<feature type="binding site" evidence="14">
    <location>
        <position position="159"/>
    </location>
    <ligand>
        <name>ATP</name>
        <dbReference type="ChEBI" id="CHEBI:30616"/>
    </ligand>
</feature>
<organism evidence="16 17">
    <name type="scientific">Polycladospora coralii</name>
    <dbReference type="NCBI Taxonomy" id="2771432"/>
    <lineage>
        <taxon>Bacteria</taxon>
        <taxon>Bacillati</taxon>
        <taxon>Bacillota</taxon>
        <taxon>Bacilli</taxon>
        <taxon>Bacillales</taxon>
        <taxon>Thermoactinomycetaceae</taxon>
        <taxon>Polycladospora</taxon>
    </lineage>
</organism>
<feature type="binding site" evidence="14">
    <location>
        <position position="75"/>
    </location>
    <ligand>
        <name>L-threonine</name>
        <dbReference type="ChEBI" id="CHEBI:57926"/>
    </ligand>
</feature>
<dbReference type="AlphaFoldDB" id="A0A926RTU2"/>
<dbReference type="PANTHER" id="PTHR17490">
    <property type="entry name" value="SUA5"/>
    <property type="match status" value="1"/>
</dbReference>
<comment type="subcellular location">
    <subcellularLocation>
        <location evidence="1 13">Cytoplasm</location>
    </subcellularLocation>
</comment>
<dbReference type="GO" id="GO:0008033">
    <property type="term" value="P:tRNA processing"/>
    <property type="evidence" value="ECO:0007669"/>
    <property type="project" value="UniProtKB-KW"/>
</dbReference>
<feature type="binding site" evidence="14">
    <location>
        <position position="151"/>
    </location>
    <ligand>
        <name>ATP</name>
        <dbReference type="ChEBI" id="CHEBI:30616"/>
    </ligand>
</feature>
<dbReference type="GO" id="GO:0003725">
    <property type="term" value="F:double-stranded RNA binding"/>
    <property type="evidence" value="ECO:0007669"/>
    <property type="project" value="UniProtKB-UniRule"/>
</dbReference>
<evidence type="ECO:0000313" key="16">
    <source>
        <dbReference type="EMBL" id="MBD1372118.1"/>
    </source>
</evidence>